<comment type="caution">
    <text evidence="3">The sequence shown here is derived from an EMBL/GenBank/DDBJ whole genome shotgun (WGS) entry which is preliminary data.</text>
</comment>
<organism evidence="3 4">
    <name type="scientific">Bacteroides uniformis</name>
    <dbReference type="NCBI Taxonomy" id="820"/>
    <lineage>
        <taxon>Bacteria</taxon>
        <taxon>Pseudomonadati</taxon>
        <taxon>Bacteroidota</taxon>
        <taxon>Bacteroidia</taxon>
        <taxon>Bacteroidales</taxon>
        <taxon>Bacteroidaceae</taxon>
        <taxon>Bacteroides</taxon>
    </lineage>
</organism>
<dbReference type="InterPro" id="IPR013783">
    <property type="entry name" value="Ig-like_fold"/>
</dbReference>
<dbReference type="Gene3D" id="2.60.40.10">
    <property type="entry name" value="Immunoglobulins"/>
    <property type="match status" value="1"/>
</dbReference>
<reference evidence="3 4" key="1">
    <citation type="submission" date="2018-08" db="EMBL/GenBank/DDBJ databases">
        <title>A genome reference for cultivated species of the human gut microbiota.</title>
        <authorList>
            <person name="Zou Y."/>
            <person name="Xue W."/>
            <person name="Luo G."/>
        </authorList>
    </citation>
    <scope>NUCLEOTIDE SEQUENCE [LARGE SCALE GENOMIC DNA]</scope>
    <source>
        <strain evidence="3 4">AM39-1</strain>
    </source>
</reference>
<name>A0A413X7F7_BACUN</name>
<feature type="signal peptide" evidence="1">
    <location>
        <begin position="1"/>
        <end position="20"/>
    </location>
</feature>
<dbReference type="Gene3D" id="3.40.390.10">
    <property type="entry name" value="Collagenase (Catalytic Domain)"/>
    <property type="match status" value="1"/>
</dbReference>
<dbReference type="Proteomes" id="UP000286114">
    <property type="component" value="Unassembled WGS sequence"/>
</dbReference>
<keyword evidence="1" id="KW-0732">Signal</keyword>
<dbReference type="GO" id="GO:0008237">
    <property type="term" value="F:metallopeptidase activity"/>
    <property type="evidence" value="ECO:0007669"/>
    <property type="project" value="InterPro"/>
</dbReference>
<protein>
    <recommendedName>
        <fullName evidence="2">BACON domain-containing protein</fullName>
    </recommendedName>
</protein>
<dbReference type="CDD" id="cd14948">
    <property type="entry name" value="BACON"/>
    <property type="match status" value="1"/>
</dbReference>
<dbReference type="Pfam" id="PF09471">
    <property type="entry name" value="Peptidase_M64"/>
    <property type="match status" value="1"/>
</dbReference>
<feature type="domain" description="BACON" evidence="2">
    <location>
        <begin position="150"/>
        <end position="207"/>
    </location>
</feature>
<dbReference type="AlphaFoldDB" id="A0A413X7F7"/>
<dbReference type="PROSITE" id="PS51257">
    <property type="entry name" value="PROKAR_LIPOPROTEIN"/>
    <property type="match status" value="1"/>
</dbReference>
<dbReference type="EMBL" id="QSHA01000008">
    <property type="protein sequence ID" value="RHB72383.1"/>
    <property type="molecule type" value="Genomic_DNA"/>
</dbReference>
<dbReference type="InterPro" id="IPR024361">
    <property type="entry name" value="BACON"/>
</dbReference>
<evidence type="ECO:0000313" key="3">
    <source>
        <dbReference type="EMBL" id="RHB72383.1"/>
    </source>
</evidence>
<dbReference type="RefSeq" id="WP_117588681.1">
    <property type="nucleotide sequence ID" value="NZ_JAQCQQ010000005.1"/>
</dbReference>
<dbReference type="InterPro" id="IPR019026">
    <property type="entry name" value="Peptidase_M64_IgA"/>
</dbReference>
<evidence type="ECO:0000256" key="1">
    <source>
        <dbReference type="SAM" id="SignalP"/>
    </source>
</evidence>
<feature type="domain" description="BACON" evidence="2">
    <location>
        <begin position="55"/>
        <end position="112"/>
    </location>
</feature>
<gene>
    <name evidence="3" type="ORF">DW873_12275</name>
</gene>
<evidence type="ECO:0000313" key="4">
    <source>
        <dbReference type="Proteomes" id="UP000286114"/>
    </source>
</evidence>
<proteinExistence type="predicted"/>
<accession>A0A413X7F7</accession>
<dbReference type="Pfam" id="PF13004">
    <property type="entry name" value="BACON"/>
    <property type="match status" value="2"/>
</dbReference>
<feature type="chain" id="PRO_5019336429" description="BACON domain-containing protein" evidence="1">
    <location>
        <begin position="21"/>
        <end position="547"/>
    </location>
</feature>
<evidence type="ECO:0000259" key="2">
    <source>
        <dbReference type="Pfam" id="PF13004"/>
    </source>
</evidence>
<sequence>MKTQSILLFFLSLFLLVACSKDEVEPGFSIQTIGDITIAYEAQSQATIHFTSAREWKATSVDDWFTIAPSSGESGTFDLVVTAKTENITATPRTATITLTSGSLTKNITIQQSNAITLEQNMYNIDAAGGALDIHFSTNVATDELKAYGETSGDWLVSRAETRTASSLVLKLKALPNTKNSSRTTYIYFIREIGTDQKILATATITQQGKASGQSTDYSADKSVNILQEATVGKGISIVIMGDGFIDKEIADGTYNKVMEKTLENLFTEEPIKSLRDYFNVYAVTAVSKNNSFGDGYETAFGCKLRGGGTTEIYDGDDQKIMEYAQCVEGLDLEETLVVIILNTPAYAGTTYFGYTDTSTNKMVEFAIAYCPVIENLESEKFRQVLVHEAVGHGFAKLEDEYAYEEQGAISLAEIKDIQGLQALGWAQNVDFTESRTEVLWAKFLADERYASDNLGIFQGACTFVEGAYRPTKESMMRSNIEGFNAPSRKSIYDRVMSTGLEKETTYEEFVNYDLQHKPQTRSTIFATSPGKPFARPHLVKKALSFK</sequence>
<dbReference type="InterPro" id="IPR024079">
    <property type="entry name" value="MetalloPept_cat_dom_sf"/>
</dbReference>